<evidence type="ECO:0000313" key="3">
    <source>
        <dbReference type="EMBL" id="GAA4737052.1"/>
    </source>
</evidence>
<comment type="caution">
    <text evidence="3">The sequence shown here is derived from an EMBL/GenBank/DDBJ whole genome shotgun (WGS) entry which is preliminary data.</text>
</comment>
<dbReference type="InterPro" id="IPR041436">
    <property type="entry name" value="RNAse_A_bac"/>
</dbReference>
<dbReference type="Pfam" id="PF25547">
    <property type="entry name" value="WXG100_2"/>
    <property type="match status" value="1"/>
</dbReference>
<gene>
    <name evidence="3" type="ORF">GCM10023350_21250</name>
</gene>
<evidence type="ECO:0000259" key="1">
    <source>
        <dbReference type="Pfam" id="PF18431"/>
    </source>
</evidence>
<proteinExistence type="predicted"/>
<organism evidence="3 4">
    <name type="scientific">Nocardioides endophyticus</name>
    <dbReference type="NCBI Taxonomy" id="1353775"/>
    <lineage>
        <taxon>Bacteria</taxon>
        <taxon>Bacillati</taxon>
        <taxon>Actinomycetota</taxon>
        <taxon>Actinomycetes</taxon>
        <taxon>Propionibacteriales</taxon>
        <taxon>Nocardioidaceae</taxon>
        <taxon>Nocardioides</taxon>
    </lineage>
</organism>
<feature type="domain" description="Bacterial CdiA-CT RNAse A" evidence="1">
    <location>
        <begin position="353"/>
        <end position="463"/>
    </location>
</feature>
<name>A0ABP8YSW3_9ACTN</name>
<evidence type="ECO:0008006" key="5">
    <source>
        <dbReference type="Google" id="ProtNLM"/>
    </source>
</evidence>
<sequence>MRLAVSEQGYSSAVESLVSGNKLAAQTATRLAGRLWGYGGMAGDDSTATDFATSYDDGAGASIEALESMVGAFGALGKLVEASLSNHAHADARSTLPGWARSVVGPPTVADHAVGVLLAPPPSSLGSDSGGPGGAAGLVLDVLQDVFWPSADTGRLRAAADAWTTAGVAVGLLSAHCDSALAALDGERSPEVPVAVAVIRDVRSRVVDLAAQLDALGAACSEYAEHVDTKRSELLSLLEDLARELALGAIIAGGISIVSGGAAAGAAGGLGAARLAAASSKARGILDSLRVLAGGTALGVRPVAVTAGEIGARTERINAARVMLMEASGQGVARGYQLGKLRPGWLPAHEKFGHTMERHVGRSVEYLRGRLRDQPRLKAASTFRNQKEAETAIERTLRRNEQEVLDWLKTAKDSQAFRADLGNDIGDVLVRATGEVVQAHKVKIVLLPDRSATGGWRLITAHPYL</sequence>
<keyword evidence="4" id="KW-1185">Reference proteome</keyword>
<evidence type="ECO:0000313" key="4">
    <source>
        <dbReference type="Proteomes" id="UP001499882"/>
    </source>
</evidence>
<dbReference type="EMBL" id="BAABKN010000014">
    <property type="protein sequence ID" value="GAA4737052.1"/>
    <property type="molecule type" value="Genomic_DNA"/>
</dbReference>
<reference evidence="4" key="1">
    <citation type="journal article" date="2019" name="Int. J. Syst. Evol. Microbiol.">
        <title>The Global Catalogue of Microorganisms (GCM) 10K type strain sequencing project: providing services to taxonomists for standard genome sequencing and annotation.</title>
        <authorList>
            <consortium name="The Broad Institute Genomics Platform"/>
            <consortium name="The Broad Institute Genome Sequencing Center for Infectious Disease"/>
            <person name="Wu L."/>
            <person name="Ma J."/>
        </authorList>
    </citation>
    <scope>NUCLEOTIDE SEQUENCE [LARGE SCALE GENOMIC DNA]</scope>
    <source>
        <strain evidence="4">JCM 18532</strain>
    </source>
</reference>
<accession>A0ABP8YSW3</accession>
<dbReference type="InterPro" id="IPR057746">
    <property type="entry name" value="CpnT-like_N"/>
</dbReference>
<feature type="domain" description="Outer membrane channel protein CpnT-like N-terminal" evidence="2">
    <location>
        <begin position="144"/>
        <end position="255"/>
    </location>
</feature>
<dbReference type="Pfam" id="PF18431">
    <property type="entry name" value="RNAse_A_bac"/>
    <property type="match status" value="1"/>
</dbReference>
<dbReference type="RefSeq" id="WP_345526747.1">
    <property type="nucleotide sequence ID" value="NZ_BAABKN010000014.1"/>
</dbReference>
<dbReference type="CDD" id="cd20684">
    <property type="entry name" value="CdiA-CT_Yk_RNaseA-like"/>
    <property type="match status" value="1"/>
</dbReference>
<evidence type="ECO:0000259" key="2">
    <source>
        <dbReference type="Pfam" id="PF25547"/>
    </source>
</evidence>
<dbReference type="Proteomes" id="UP001499882">
    <property type="component" value="Unassembled WGS sequence"/>
</dbReference>
<protein>
    <recommendedName>
        <fullName evidence="5">Bacterial CdiA-CT RNAse A domain-containing protein</fullName>
    </recommendedName>
</protein>